<evidence type="ECO:0000256" key="3">
    <source>
        <dbReference type="ARBA" id="ARBA00022723"/>
    </source>
</evidence>
<dbReference type="InterPro" id="IPR036291">
    <property type="entry name" value="NAD(P)-bd_dom_sf"/>
</dbReference>
<evidence type="ECO:0000313" key="7">
    <source>
        <dbReference type="Proteomes" id="UP000184221"/>
    </source>
</evidence>
<dbReference type="EMBL" id="FQXC01000002">
    <property type="protein sequence ID" value="SHH34155.1"/>
    <property type="molecule type" value="Genomic_DNA"/>
</dbReference>
<dbReference type="GO" id="GO:0046872">
    <property type="term" value="F:metal ion binding"/>
    <property type="evidence" value="ECO:0007669"/>
    <property type="project" value="UniProtKB-KW"/>
</dbReference>
<dbReference type="SUPFAM" id="SSF50129">
    <property type="entry name" value="GroES-like"/>
    <property type="match status" value="1"/>
</dbReference>
<evidence type="ECO:0000256" key="4">
    <source>
        <dbReference type="ARBA" id="ARBA00022833"/>
    </source>
</evidence>
<gene>
    <name evidence="6" type="ORF">SAMN05443551_2024</name>
</gene>
<proteinExistence type="inferred from homology"/>
<dbReference type="PANTHER" id="PTHR43350">
    <property type="entry name" value="NAD-DEPENDENT ALCOHOL DEHYDROGENASE"/>
    <property type="match status" value="1"/>
</dbReference>
<name>A0A1M5S6T7_9RHOB</name>
<dbReference type="Gene3D" id="3.90.180.10">
    <property type="entry name" value="Medium-chain alcohol dehydrogenases, catalytic domain"/>
    <property type="match status" value="1"/>
</dbReference>
<organism evidence="6 7">
    <name type="scientific">Marivita hallyeonensis</name>
    <dbReference type="NCBI Taxonomy" id="996342"/>
    <lineage>
        <taxon>Bacteria</taxon>
        <taxon>Pseudomonadati</taxon>
        <taxon>Pseudomonadota</taxon>
        <taxon>Alphaproteobacteria</taxon>
        <taxon>Rhodobacterales</taxon>
        <taxon>Roseobacteraceae</taxon>
        <taxon>Marivita</taxon>
    </lineage>
</organism>
<keyword evidence="3" id="KW-0479">Metal-binding</keyword>
<dbReference type="Gene3D" id="3.40.50.720">
    <property type="entry name" value="NAD(P)-binding Rossmann-like Domain"/>
    <property type="match status" value="1"/>
</dbReference>
<dbReference type="SUPFAM" id="SSF51735">
    <property type="entry name" value="NAD(P)-binding Rossmann-fold domains"/>
    <property type="match status" value="1"/>
</dbReference>
<dbReference type="InterPro" id="IPR011032">
    <property type="entry name" value="GroES-like_sf"/>
</dbReference>
<dbReference type="PANTHER" id="PTHR43350:SF19">
    <property type="entry name" value="D-GULOSIDE 3-DEHYDROGENASE"/>
    <property type="match status" value="1"/>
</dbReference>
<keyword evidence="5" id="KW-0560">Oxidoreductase</keyword>
<dbReference type="CDD" id="cd08255">
    <property type="entry name" value="2-desacetyl-2-hydroxyethyl_bacteriochlorophyllide_like"/>
    <property type="match status" value="1"/>
</dbReference>
<dbReference type="OrthoDB" id="9781588at2"/>
<accession>A0A1M5S6T7</accession>
<evidence type="ECO:0008006" key="8">
    <source>
        <dbReference type="Google" id="ProtNLM"/>
    </source>
</evidence>
<protein>
    <recommendedName>
        <fullName evidence="8">Threonine dehydrogenase</fullName>
    </recommendedName>
</protein>
<comment type="similarity">
    <text evidence="2">Belongs to the zinc-containing alcohol dehydrogenase family.</text>
</comment>
<dbReference type="STRING" id="996342.SAMN05443551_2024"/>
<evidence type="ECO:0000256" key="2">
    <source>
        <dbReference type="ARBA" id="ARBA00008072"/>
    </source>
</evidence>
<reference evidence="6 7" key="1">
    <citation type="submission" date="2016-11" db="EMBL/GenBank/DDBJ databases">
        <authorList>
            <person name="Jaros S."/>
            <person name="Januszkiewicz K."/>
            <person name="Wedrychowicz H."/>
        </authorList>
    </citation>
    <scope>NUCLEOTIDE SEQUENCE [LARGE SCALE GENOMIC DNA]</scope>
    <source>
        <strain evidence="6 7">DSM 29431</strain>
    </source>
</reference>
<keyword evidence="7" id="KW-1185">Reference proteome</keyword>
<evidence type="ECO:0000313" key="6">
    <source>
        <dbReference type="EMBL" id="SHH34155.1"/>
    </source>
</evidence>
<dbReference type="RefSeq" id="WP_072777335.1">
    <property type="nucleotide sequence ID" value="NZ_FQXC01000002.1"/>
</dbReference>
<keyword evidence="4" id="KW-0862">Zinc</keyword>
<dbReference type="AlphaFoldDB" id="A0A1M5S6T7"/>
<comment type="cofactor">
    <cofactor evidence="1">
        <name>Zn(2+)</name>
        <dbReference type="ChEBI" id="CHEBI:29105"/>
    </cofactor>
</comment>
<sequence>MSDARPSALWIAAPGKAELREVEVEARVSEVEVKTLFSGISRGTEALVLAGAVPEGEHATMRAPFQDGEFTFPVKYGYAAVGEVQNTDREGQIIFALFPHQTRFSVPSAAAFSLPANVPPERAVLAANMETALNILWDAGAGPGDRIAVVGCGVVGALAGYLAARIPGAEVTLIDKNPAREALARHLGCGFATPETPLEDADIVVHASASEAGLSTAIECAGLEATIVEASWYGTRSTNVPLGGRFHQRRLRIVGSQVGRVPPHRAPRWDFGRRLTKAISLLEDPRLDRLISSESAFDALPRDYAAVLADPDTLCHRVRYAP</sequence>
<dbReference type="GO" id="GO:0016491">
    <property type="term" value="F:oxidoreductase activity"/>
    <property type="evidence" value="ECO:0007669"/>
    <property type="project" value="UniProtKB-KW"/>
</dbReference>
<evidence type="ECO:0000256" key="5">
    <source>
        <dbReference type="ARBA" id="ARBA00023002"/>
    </source>
</evidence>
<evidence type="ECO:0000256" key="1">
    <source>
        <dbReference type="ARBA" id="ARBA00001947"/>
    </source>
</evidence>
<dbReference type="Proteomes" id="UP000184221">
    <property type="component" value="Unassembled WGS sequence"/>
</dbReference>